<evidence type="ECO:0000256" key="4">
    <source>
        <dbReference type="ARBA" id="ARBA00023136"/>
    </source>
</evidence>
<feature type="transmembrane region" description="Helical" evidence="5">
    <location>
        <begin position="21"/>
        <end position="43"/>
    </location>
</feature>
<protein>
    <submittedName>
        <fullName evidence="6">Signal peptidase i</fullName>
        <ecNumber evidence="6">3.4.21.89</ecNumber>
    </submittedName>
</protein>
<dbReference type="EMBL" id="LNQE01001457">
    <property type="protein sequence ID" value="KUG17221.1"/>
    <property type="molecule type" value="Genomic_DNA"/>
</dbReference>
<dbReference type="GO" id="GO:0016020">
    <property type="term" value="C:membrane"/>
    <property type="evidence" value="ECO:0007669"/>
    <property type="project" value="UniProtKB-SubCell"/>
</dbReference>
<dbReference type="PANTHER" id="PTHR10806:SF6">
    <property type="entry name" value="SIGNAL PEPTIDASE COMPLEX CATALYTIC SUBUNIT SEC11"/>
    <property type="match status" value="1"/>
</dbReference>
<dbReference type="CDD" id="cd06530">
    <property type="entry name" value="S26_SPase_I"/>
    <property type="match status" value="1"/>
</dbReference>
<dbReference type="SUPFAM" id="SSF51306">
    <property type="entry name" value="LexA/Signal peptidase"/>
    <property type="match status" value="1"/>
</dbReference>
<dbReference type="AlphaFoldDB" id="A0A0W8F8N4"/>
<keyword evidence="4 5" id="KW-0472">Membrane</keyword>
<dbReference type="GO" id="GO:0009003">
    <property type="term" value="F:signal peptidase activity"/>
    <property type="evidence" value="ECO:0007669"/>
    <property type="project" value="UniProtKB-EC"/>
</dbReference>
<organism evidence="6">
    <name type="scientific">hydrocarbon metagenome</name>
    <dbReference type="NCBI Taxonomy" id="938273"/>
    <lineage>
        <taxon>unclassified sequences</taxon>
        <taxon>metagenomes</taxon>
        <taxon>ecological metagenomes</taxon>
    </lineage>
</organism>
<reference evidence="6" key="1">
    <citation type="journal article" date="2015" name="Proc. Natl. Acad. Sci. U.S.A.">
        <title>Networks of energetic and metabolic interactions define dynamics in microbial communities.</title>
        <authorList>
            <person name="Embree M."/>
            <person name="Liu J.K."/>
            <person name="Al-Bassam M.M."/>
            <person name="Zengler K."/>
        </authorList>
    </citation>
    <scope>NUCLEOTIDE SEQUENCE</scope>
</reference>
<dbReference type="EC" id="3.4.21.89" evidence="6"/>
<keyword evidence="6" id="KW-0378">Hydrolase</keyword>
<evidence type="ECO:0000256" key="3">
    <source>
        <dbReference type="ARBA" id="ARBA00022989"/>
    </source>
</evidence>
<dbReference type="GO" id="GO:0004252">
    <property type="term" value="F:serine-type endopeptidase activity"/>
    <property type="evidence" value="ECO:0007669"/>
    <property type="project" value="InterPro"/>
</dbReference>
<accession>A0A0W8F8N4</accession>
<name>A0A0W8F8N4_9ZZZZ</name>
<evidence type="ECO:0000256" key="2">
    <source>
        <dbReference type="ARBA" id="ARBA00022692"/>
    </source>
</evidence>
<comment type="subcellular location">
    <subcellularLocation>
        <location evidence="1">Membrane</location>
    </subcellularLocation>
</comment>
<dbReference type="InterPro" id="IPR019533">
    <property type="entry name" value="Peptidase_S26"/>
</dbReference>
<dbReference type="InterPro" id="IPR036286">
    <property type="entry name" value="LexA/Signal_pep-like_sf"/>
</dbReference>
<evidence type="ECO:0000256" key="5">
    <source>
        <dbReference type="SAM" id="Phobius"/>
    </source>
</evidence>
<proteinExistence type="predicted"/>
<evidence type="ECO:0000313" key="6">
    <source>
        <dbReference type="EMBL" id="KUG17221.1"/>
    </source>
</evidence>
<dbReference type="InterPro" id="IPR001733">
    <property type="entry name" value="Peptidase_S26B"/>
</dbReference>
<evidence type="ECO:0000256" key="1">
    <source>
        <dbReference type="ARBA" id="ARBA00004370"/>
    </source>
</evidence>
<gene>
    <name evidence="6" type="ORF">ASZ90_013099</name>
</gene>
<comment type="caution">
    <text evidence="6">The sequence shown here is derived from an EMBL/GenBank/DDBJ whole genome shotgun (WGS) entry which is preliminary data.</text>
</comment>
<dbReference type="PANTHER" id="PTHR10806">
    <property type="entry name" value="SIGNAL PEPTIDASE COMPLEX CATALYTIC SUBUNIT SEC11"/>
    <property type="match status" value="1"/>
</dbReference>
<keyword evidence="2 5" id="KW-0812">Transmembrane</keyword>
<keyword evidence="3 5" id="KW-1133">Transmembrane helix</keyword>
<sequence length="257" mass="28487">MWLMKIGEWFDSLPIPQLAKDIIFVVVVVGAISLLSQITLGLWTPMVAVESGSMVPNLNVGDIILVQGASRTEVIPWDEGEKMNYTAFNNPGDVILYRPYGKESLNLFDQLKMVLGMPPGQGKAIPIIHRALYHVEENEPMWEGGPGAPFAGYITKGDHNEVIDQMAGQTLGMANMSYFDQHRDDIMRVGDDVYLDKNTGLLLYQTENGTFVGDGISYLTPVKDEWVIGVARVKIPLVGYVRLLPNIISDEIHKIIG</sequence>
<dbReference type="GO" id="GO:0006465">
    <property type="term" value="P:signal peptide processing"/>
    <property type="evidence" value="ECO:0007669"/>
    <property type="project" value="InterPro"/>
</dbReference>